<dbReference type="InterPro" id="IPR004435">
    <property type="entry name" value="MobB_dom"/>
</dbReference>
<evidence type="ECO:0000313" key="3">
    <source>
        <dbReference type="Proteomes" id="UP001597221"/>
    </source>
</evidence>
<protein>
    <submittedName>
        <fullName evidence="2">Molybdopterin-guanine dinucleotide biosynthesis protein B</fullName>
    </submittedName>
</protein>
<dbReference type="PANTHER" id="PTHR40072">
    <property type="entry name" value="MOLYBDOPTERIN-GUANINE DINUCLEOTIDE BIOSYNTHESIS ADAPTER PROTEIN-RELATED"/>
    <property type="match status" value="1"/>
</dbReference>
<dbReference type="InterPro" id="IPR052539">
    <property type="entry name" value="MGD_biosynthesis_adapter"/>
</dbReference>
<comment type="caution">
    <text evidence="2">The sequence shown here is derived from an EMBL/GenBank/DDBJ whole genome shotgun (WGS) entry which is preliminary data.</text>
</comment>
<organism evidence="2 3">
    <name type="scientific">Oceanobacillus luteolus</name>
    <dbReference type="NCBI Taxonomy" id="1274358"/>
    <lineage>
        <taxon>Bacteria</taxon>
        <taxon>Bacillati</taxon>
        <taxon>Bacillota</taxon>
        <taxon>Bacilli</taxon>
        <taxon>Bacillales</taxon>
        <taxon>Bacillaceae</taxon>
        <taxon>Oceanobacillus</taxon>
    </lineage>
</organism>
<dbReference type="Proteomes" id="UP001597221">
    <property type="component" value="Unassembled WGS sequence"/>
</dbReference>
<dbReference type="NCBIfam" id="TIGR00176">
    <property type="entry name" value="mobB"/>
    <property type="match status" value="1"/>
</dbReference>
<reference evidence="3" key="1">
    <citation type="journal article" date="2019" name="Int. J. Syst. Evol. Microbiol.">
        <title>The Global Catalogue of Microorganisms (GCM) 10K type strain sequencing project: providing services to taxonomists for standard genome sequencing and annotation.</title>
        <authorList>
            <consortium name="The Broad Institute Genomics Platform"/>
            <consortium name="The Broad Institute Genome Sequencing Center for Infectious Disease"/>
            <person name="Wu L."/>
            <person name="Ma J."/>
        </authorList>
    </citation>
    <scope>NUCLEOTIDE SEQUENCE [LARGE SCALE GENOMIC DNA]</scope>
    <source>
        <strain evidence="3">CGMCC 1.12376</strain>
    </source>
</reference>
<dbReference type="Pfam" id="PF03205">
    <property type="entry name" value="MobB"/>
    <property type="match status" value="1"/>
</dbReference>
<evidence type="ECO:0000313" key="2">
    <source>
        <dbReference type="EMBL" id="MFD1607218.1"/>
    </source>
</evidence>
<evidence type="ECO:0000259" key="1">
    <source>
        <dbReference type="Pfam" id="PF03205"/>
    </source>
</evidence>
<dbReference type="SUPFAM" id="SSF52540">
    <property type="entry name" value="P-loop containing nucleoside triphosphate hydrolases"/>
    <property type="match status" value="1"/>
</dbReference>
<dbReference type="InterPro" id="IPR027417">
    <property type="entry name" value="P-loop_NTPase"/>
</dbReference>
<accession>A0ABW4HP92</accession>
<dbReference type="RefSeq" id="WP_251513549.1">
    <property type="nucleotide sequence ID" value="NZ_JAMBON010000011.1"/>
</dbReference>
<gene>
    <name evidence="2" type="primary">mobB</name>
    <name evidence="2" type="ORF">ACFSBH_06085</name>
</gene>
<keyword evidence="3" id="KW-1185">Reference proteome</keyword>
<sequence length="164" mass="18607">MREIKVIQVVGYRNSGKTTTVIKMLEYFQEHGIKAASLKHHGHGGVPLGFEDKDNKLHQKAGAMVAGVEGDGVFQLVKSVPWELNELVDIYKIWDIDLLIIEGFKQAGFEKIVMIKDEKDFDLLQELTNIVAVVTEIPLENIELTYPVFRQNEISSLARWVIND</sequence>
<name>A0ABW4HP92_9BACI</name>
<proteinExistence type="predicted"/>
<dbReference type="Gene3D" id="3.40.50.300">
    <property type="entry name" value="P-loop containing nucleotide triphosphate hydrolases"/>
    <property type="match status" value="1"/>
</dbReference>
<dbReference type="PANTHER" id="PTHR40072:SF1">
    <property type="entry name" value="MOLYBDOPTERIN-GUANINE DINUCLEOTIDE BIOSYNTHESIS ADAPTER PROTEIN"/>
    <property type="match status" value="1"/>
</dbReference>
<feature type="domain" description="Molybdopterin-guanine dinucleotide biosynthesis protein B (MobB)" evidence="1">
    <location>
        <begin position="6"/>
        <end position="135"/>
    </location>
</feature>
<dbReference type="EMBL" id="JBHUDE010000028">
    <property type="protein sequence ID" value="MFD1607218.1"/>
    <property type="molecule type" value="Genomic_DNA"/>
</dbReference>